<protein>
    <submittedName>
        <fullName evidence="1">Uncharacterized protein</fullName>
    </submittedName>
</protein>
<dbReference type="Proteomes" id="UP001060112">
    <property type="component" value="Chromosome"/>
</dbReference>
<dbReference type="RefSeq" id="WP_290141416.1">
    <property type="nucleotide sequence ID" value="NZ_CP101620.1"/>
</dbReference>
<dbReference type="EMBL" id="CP101620">
    <property type="protein sequence ID" value="UTY39979.1"/>
    <property type="molecule type" value="Genomic_DNA"/>
</dbReference>
<organism evidence="1 2">
    <name type="scientific">Allocoprobacillus halotolerans</name>
    <dbReference type="NCBI Taxonomy" id="2944914"/>
    <lineage>
        <taxon>Bacteria</taxon>
        <taxon>Bacillati</taxon>
        <taxon>Bacillota</taxon>
        <taxon>Erysipelotrichia</taxon>
        <taxon>Erysipelotrichales</taxon>
        <taxon>Erysipelotrichaceae</taxon>
        <taxon>Allocoprobacillus</taxon>
    </lineage>
</organism>
<evidence type="ECO:0000313" key="1">
    <source>
        <dbReference type="EMBL" id="UTY39979.1"/>
    </source>
</evidence>
<name>A0ABY5I3P5_9FIRM</name>
<keyword evidence="2" id="KW-1185">Reference proteome</keyword>
<gene>
    <name evidence="1" type="ORF">NMU03_04010</name>
</gene>
<accession>A0ABY5I3P5</accession>
<proteinExistence type="predicted"/>
<evidence type="ECO:0000313" key="2">
    <source>
        <dbReference type="Proteomes" id="UP001060112"/>
    </source>
</evidence>
<sequence>MHSDIIKIQTNNHNQILQQISQHQDVILAFPLYVDSLPVTLLDFLKSWQKHPPRHQPVISCLVNCGFIVLHQMNVAVEMIQLFCKQKQLSFGSVLKIGSGEAILTTPFRGLVEKRLHALQKLLKIINIRLYK</sequence>
<reference evidence="1" key="1">
    <citation type="submission" date="2022-07" db="EMBL/GenBank/DDBJ databases">
        <title>Faecal culturing of patients with breast cancer.</title>
        <authorList>
            <person name="Teng N.M.Y."/>
            <person name="Kiu R."/>
            <person name="Evans R."/>
            <person name="Baker D.J."/>
            <person name="Zenner C."/>
            <person name="Robinson S.D."/>
            <person name="Hall L.J."/>
        </authorList>
    </citation>
    <scope>NUCLEOTIDE SEQUENCE</scope>
    <source>
        <strain evidence="1">LH1062</strain>
    </source>
</reference>